<dbReference type="Gene3D" id="3.30.1370.30">
    <property type="match status" value="1"/>
</dbReference>
<geneLocation type="mitochondrion" evidence="4"/>
<proteinExistence type="inferred from homology"/>
<keyword evidence="2 4" id="KW-0689">Ribosomal protein</keyword>
<dbReference type="GO" id="GO:0005840">
    <property type="term" value="C:ribosome"/>
    <property type="evidence" value="ECO:0007669"/>
    <property type="project" value="UniProtKB-KW"/>
</dbReference>
<dbReference type="GeneID" id="67145346"/>
<dbReference type="InterPro" id="IPR000630">
    <property type="entry name" value="Ribosomal_uS8"/>
</dbReference>
<dbReference type="Gene3D" id="3.30.1490.10">
    <property type="match status" value="1"/>
</dbReference>
<evidence type="ECO:0000256" key="3">
    <source>
        <dbReference type="ARBA" id="ARBA00023274"/>
    </source>
</evidence>
<organism evidence="4">
    <name type="scientific">Coscinodiscus wailesii</name>
    <dbReference type="NCBI Taxonomy" id="671091"/>
    <lineage>
        <taxon>Eukaryota</taxon>
        <taxon>Sar</taxon>
        <taxon>Stramenopiles</taxon>
        <taxon>Ochrophyta</taxon>
        <taxon>Bacillariophyta</taxon>
        <taxon>Coscinodiscophyceae</taxon>
        <taxon>Coscinodiscophycidae</taxon>
        <taxon>Coscinodiscales</taxon>
        <taxon>Coscinodiscaceae</taxon>
        <taxon>Coscinodiscus</taxon>
    </lineage>
</organism>
<evidence type="ECO:0000256" key="2">
    <source>
        <dbReference type="ARBA" id="ARBA00022980"/>
    </source>
</evidence>
<dbReference type="AlphaFoldDB" id="A0A7T8G394"/>
<keyword evidence="4" id="KW-0496">Mitochondrion</keyword>
<dbReference type="InterPro" id="IPR035987">
    <property type="entry name" value="Ribosomal_uS8_sf"/>
</dbReference>
<dbReference type="SUPFAM" id="SSF56047">
    <property type="entry name" value="Ribosomal protein S8"/>
    <property type="match status" value="1"/>
</dbReference>
<evidence type="ECO:0000256" key="1">
    <source>
        <dbReference type="ARBA" id="ARBA00006471"/>
    </source>
</evidence>
<protein>
    <submittedName>
        <fullName evidence="4">Ribosomal protein S8</fullName>
    </submittedName>
</protein>
<dbReference type="EMBL" id="MW122841">
    <property type="protein sequence ID" value="QQP21840.1"/>
    <property type="molecule type" value="Genomic_DNA"/>
</dbReference>
<dbReference type="GO" id="GO:1990904">
    <property type="term" value="C:ribonucleoprotein complex"/>
    <property type="evidence" value="ECO:0007669"/>
    <property type="project" value="UniProtKB-KW"/>
</dbReference>
<dbReference type="RefSeq" id="YP_010147279.1">
    <property type="nucleotide sequence ID" value="NC_057078.1"/>
</dbReference>
<dbReference type="Pfam" id="PF00410">
    <property type="entry name" value="Ribosomal_S8"/>
    <property type="match status" value="1"/>
</dbReference>
<sequence>MIELLNTIKNNQLIYKSVIFVKFTKKNLALLHFLWNENLIAGYKPTKITEKSIKIFLKYQNKIPVISKVKILSKPGNLIYLKARQIWKVKSNLGVFIINTTKGLLTTNLCKRYNLGGEPLFLIN</sequence>
<comment type="similarity">
    <text evidence="1">Belongs to the universal ribosomal protein uS8 family.</text>
</comment>
<name>A0A7T8G394_9STRA</name>
<reference evidence="4" key="1">
    <citation type="submission" date="2020-10" db="EMBL/GenBank/DDBJ databases">
        <title>Coscinodiscus wailesii mitochondrion complete genome.</title>
        <authorList>
            <person name="Huang H."/>
        </authorList>
    </citation>
    <scope>NUCLEOTIDE SEQUENCE</scope>
</reference>
<dbReference type="GO" id="GO:0003735">
    <property type="term" value="F:structural constituent of ribosome"/>
    <property type="evidence" value="ECO:0007669"/>
    <property type="project" value="InterPro"/>
</dbReference>
<accession>A0A7T8G394</accession>
<dbReference type="GO" id="GO:0006412">
    <property type="term" value="P:translation"/>
    <property type="evidence" value="ECO:0007669"/>
    <property type="project" value="InterPro"/>
</dbReference>
<keyword evidence="3" id="KW-0687">Ribonucleoprotein</keyword>
<gene>
    <name evidence="4" type="primary">rps8</name>
</gene>
<evidence type="ECO:0000313" key="4">
    <source>
        <dbReference type="EMBL" id="QQP21840.1"/>
    </source>
</evidence>